<reference evidence="5" key="1">
    <citation type="submission" date="2017-02" db="EMBL/GenBank/DDBJ databases">
        <authorList>
            <person name="Varghese N."/>
            <person name="Submissions S."/>
        </authorList>
    </citation>
    <scope>NUCLEOTIDE SEQUENCE [LARGE SCALE GENOMIC DNA]</scope>
    <source>
        <strain evidence="5">DSM 22720</strain>
    </source>
</reference>
<keyword evidence="2" id="KW-0275">Fatty acid biosynthesis</keyword>
<dbReference type="RefSeq" id="WP_078753715.1">
    <property type="nucleotide sequence ID" value="NZ_FUXU01000057.1"/>
</dbReference>
<dbReference type="Pfam" id="PF00364">
    <property type="entry name" value="Biotin_lipoyl"/>
    <property type="match status" value="1"/>
</dbReference>
<comment type="function">
    <text evidence="1 2">This protein is a component of the acetyl coenzyme A carboxylase complex; first, biotin carboxylase catalyzes the carboxylation of the carrier protein and then the transcarboxylase transfers the carboxyl group to form malonyl-CoA.</text>
</comment>
<keyword evidence="2" id="KW-0092">Biotin</keyword>
<sequence length="79" mass="8689">MSDKEIICPLPGIFYRSTSPDQPRYKEAGDTITPGDVIALVEVMKSFHEIKAETAGVIDDFLIDNESPVNAGQPIVRLK</sequence>
<proteinExistence type="predicted"/>
<evidence type="ECO:0000313" key="4">
    <source>
        <dbReference type="EMBL" id="SKA61723.1"/>
    </source>
</evidence>
<keyword evidence="2" id="KW-0444">Lipid biosynthesis</keyword>
<protein>
    <recommendedName>
        <fullName evidence="2">Biotin carboxyl carrier protein of acetyl-CoA carboxylase</fullName>
    </recommendedName>
</protein>
<dbReference type="InterPro" id="IPR000089">
    <property type="entry name" value="Biotin_lipoyl"/>
</dbReference>
<dbReference type="PROSITE" id="PS50968">
    <property type="entry name" value="BIOTINYL_LIPOYL"/>
    <property type="match status" value="1"/>
</dbReference>
<evidence type="ECO:0000256" key="1">
    <source>
        <dbReference type="ARBA" id="ARBA00003761"/>
    </source>
</evidence>
<keyword evidence="2" id="KW-0276">Fatty acid metabolism</keyword>
<dbReference type="GO" id="GO:0006633">
    <property type="term" value="P:fatty acid biosynthetic process"/>
    <property type="evidence" value="ECO:0007669"/>
    <property type="project" value="UniProtKB-UniPathway"/>
</dbReference>
<keyword evidence="5" id="KW-1185">Reference proteome</keyword>
<dbReference type="NCBIfam" id="NF005457">
    <property type="entry name" value="PRK07051.1"/>
    <property type="match status" value="1"/>
</dbReference>
<dbReference type="PRINTS" id="PR01071">
    <property type="entry name" value="ACOABIOTINCC"/>
</dbReference>
<dbReference type="AlphaFoldDB" id="A0A1T4V9W1"/>
<feature type="domain" description="Lipoyl-binding" evidence="3">
    <location>
        <begin position="1"/>
        <end position="79"/>
    </location>
</feature>
<name>A0A1T4V9W1_9GAMM</name>
<comment type="pathway">
    <text evidence="2">Lipid metabolism; fatty acid biosynthesis.</text>
</comment>
<dbReference type="UniPathway" id="UPA00094"/>
<evidence type="ECO:0000313" key="5">
    <source>
        <dbReference type="Proteomes" id="UP000190162"/>
    </source>
</evidence>
<dbReference type="SUPFAM" id="SSF51230">
    <property type="entry name" value="Single hybrid motif"/>
    <property type="match status" value="1"/>
</dbReference>
<dbReference type="GO" id="GO:0009317">
    <property type="term" value="C:acetyl-CoA carboxylase complex"/>
    <property type="evidence" value="ECO:0007669"/>
    <property type="project" value="InterPro"/>
</dbReference>
<dbReference type="OrthoDB" id="5297413at2"/>
<evidence type="ECO:0000259" key="3">
    <source>
        <dbReference type="PROSITE" id="PS50968"/>
    </source>
</evidence>
<evidence type="ECO:0000256" key="2">
    <source>
        <dbReference type="RuleBase" id="RU364072"/>
    </source>
</evidence>
<dbReference type="EMBL" id="FUXU01000057">
    <property type="protein sequence ID" value="SKA61723.1"/>
    <property type="molecule type" value="Genomic_DNA"/>
</dbReference>
<dbReference type="InterPro" id="IPR001249">
    <property type="entry name" value="AcCoA_biotinCC"/>
</dbReference>
<dbReference type="InterPro" id="IPR011053">
    <property type="entry name" value="Single_hybrid_motif"/>
</dbReference>
<dbReference type="Gene3D" id="2.40.50.100">
    <property type="match status" value="1"/>
</dbReference>
<dbReference type="Proteomes" id="UP000190162">
    <property type="component" value="Unassembled WGS sequence"/>
</dbReference>
<organism evidence="4 5">
    <name type="scientific">Enterovibrio nigricans DSM 22720</name>
    <dbReference type="NCBI Taxonomy" id="1121868"/>
    <lineage>
        <taxon>Bacteria</taxon>
        <taxon>Pseudomonadati</taxon>
        <taxon>Pseudomonadota</taxon>
        <taxon>Gammaproteobacteria</taxon>
        <taxon>Vibrionales</taxon>
        <taxon>Vibrionaceae</taxon>
        <taxon>Enterovibrio</taxon>
    </lineage>
</organism>
<accession>A0A1T4V9W1</accession>
<gene>
    <name evidence="4" type="ORF">SAMN02745132_03518</name>
</gene>
<keyword evidence="2" id="KW-0443">Lipid metabolism</keyword>
<dbReference type="CDD" id="cd06850">
    <property type="entry name" value="biotinyl_domain"/>
    <property type="match status" value="1"/>
</dbReference>
<dbReference type="GO" id="GO:0003989">
    <property type="term" value="F:acetyl-CoA carboxylase activity"/>
    <property type="evidence" value="ECO:0007669"/>
    <property type="project" value="InterPro"/>
</dbReference>